<evidence type="ECO:0000256" key="7">
    <source>
        <dbReference type="SAM" id="MobiDB-lite"/>
    </source>
</evidence>
<dbReference type="InterPro" id="IPR037069">
    <property type="entry name" value="AcylCoA_DH/ox_N_sf"/>
</dbReference>
<dbReference type="PANTHER" id="PTHR43884:SF9">
    <property type="entry name" value="COMPLEX I ASSEMBLY FACTOR ACAD9, MITOCHONDRIAL"/>
    <property type="match status" value="1"/>
</dbReference>
<dbReference type="Pfam" id="PF00441">
    <property type="entry name" value="Acyl-CoA_dh_1"/>
    <property type="match status" value="1"/>
</dbReference>
<dbReference type="InterPro" id="IPR009100">
    <property type="entry name" value="AcylCoA_DH/oxidase_NM_dom_sf"/>
</dbReference>
<evidence type="ECO:0000259" key="9">
    <source>
        <dbReference type="Pfam" id="PF02770"/>
    </source>
</evidence>
<dbReference type="InterPro" id="IPR046373">
    <property type="entry name" value="Acyl-CoA_Oxase/DH_mid-dom_sf"/>
</dbReference>
<feature type="compositionally biased region" description="Polar residues" evidence="7">
    <location>
        <begin position="586"/>
        <end position="595"/>
    </location>
</feature>
<keyword evidence="4 6" id="KW-0274">FAD</keyword>
<proteinExistence type="inferred from homology"/>
<dbReference type="FunFam" id="1.10.540.10:FF:000001">
    <property type="entry name" value="Very long-chain-specific acyl-CoA dehydrogenase, mitochondrial"/>
    <property type="match status" value="1"/>
</dbReference>
<feature type="compositionally biased region" description="Basic and acidic residues" evidence="7">
    <location>
        <begin position="597"/>
        <end position="606"/>
    </location>
</feature>
<evidence type="ECO:0000256" key="5">
    <source>
        <dbReference type="ARBA" id="ARBA00023002"/>
    </source>
</evidence>
<dbReference type="InterPro" id="IPR009075">
    <property type="entry name" value="AcylCo_DH/oxidase_C"/>
</dbReference>
<dbReference type="EMBL" id="CP108222">
    <property type="protein sequence ID" value="WTT23195.1"/>
    <property type="molecule type" value="Genomic_DNA"/>
</dbReference>
<feature type="domain" description="Acyl-CoA dehydrogenase/oxidase C-terminal" evidence="8">
    <location>
        <begin position="254"/>
        <end position="412"/>
    </location>
</feature>
<dbReference type="SUPFAM" id="SSF47203">
    <property type="entry name" value="Acyl-CoA dehydrogenase C-terminal domain-like"/>
    <property type="match status" value="1"/>
</dbReference>
<dbReference type="PANTHER" id="PTHR43884">
    <property type="entry name" value="ACYL-COA DEHYDROGENASE"/>
    <property type="match status" value="1"/>
</dbReference>
<dbReference type="GO" id="GO:0003995">
    <property type="term" value="F:acyl-CoA dehydrogenase activity"/>
    <property type="evidence" value="ECO:0007669"/>
    <property type="project" value="TreeGrafter"/>
</dbReference>
<organism evidence="11">
    <name type="scientific">Streptomyces sp. NBC_00093</name>
    <dbReference type="NCBI Taxonomy" id="2975649"/>
    <lineage>
        <taxon>Bacteria</taxon>
        <taxon>Bacillati</taxon>
        <taxon>Actinomycetota</taxon>
        <taxon>Actinomycetes</taxon>
        <taxon>Kitasatosporales</taxon>
        <taxon>Streptomycetaceae</taxon>
        <taxon>Streptomyces</taxon>
    </lineage>
</organism>
<gene>
    <name evidence="11" type="ORF">OHA22_50365</name>
</gene>
<feature type="domain" description="Acyl-CoA oxidase/dehydrogenase middle" evidence="9">
    <location>
        <begin position="144"/>
        <end position="242"/>
    </location>
</feature>
<evidence type="ECO:0000256" key="4">
    <source>
        <dbReference type="ARBA" id="ARBA00022827"/>
    </source>
</evidence>
<keyword evidence="3 6" id="KW-0285">Flavoprotein</keyword>
<dbReference type="Gene3D" id="1.20.140.10">
    <property type="entry name" value="Butyryl-CoA Dehydrogenase, subunit A, domain 3"/>
    <property type="match status" value="2"/>
</dbReference>
<reference evidence="11" key="1">
    <citation type="submission" date="2022-10" db="EMBL/GenBank/DDBJ databases">
        <title>The complete genomes of actinobacterial strains from the NBC collection.</title>
        <authorList>
            <person name="Joergensen T.S."/>
            <person name="Alvarez Arevalo M."/>
            <person name="Sterndorff E.B."/>
            <person name="Faurdal D."/>
            <person name="Vuksanovic O."/>
            <person name="Mourched A.-S."/>
            <person name="Charusanti P."/>
            <person name="Shaw S."/>
            <person name="Blin K."/>
            <person name="Weber T."/>
        </authorList>
    </citation>
    <scope>NUCLEOTIDE SEQUENCE</scope>
    <source>
        <strain evidence="11">NBC_00093</strain>
    </source>
</reference>
<evidence type="ECO:0000256" key="3">
    <source>
        <dbReference type="ARBA" id="ARBA00022630"/>
    </source>
</evidence>
<accession>A0AAU2AHP5</accession>
<sequence>MTAPGFGAELFLGRLRTGLLTPPPGDPRRLGDPDEQFLTRLREFCENKVDSHLIEREDRIPDQVIQGLKGLGAFAIKIPRAYGGLGLSGRCYLRALMLVNSTHSALGELLAAHQAIGLPQPLLLFGTEDQKRAFLPRCVREISAFALTEPDIGNDPFRMHTTAIPDRSRDTYTLNGVKLWTTNGTIADLLVVMAMVPPAEGRAGGMTVFVVEADTPGVTVEHRSSFLGLRGLENGVTRLHDVVIHAANRIGEEGEGLTVALAAQETGRLSLPAVCAAAAKWSAKVAREWAGARVQWGRPIGEHDAVAGKLAYIAATAFALEAMVEISGGRADLGGDTTLEAELAKLFASEHGWLVADELMQLRGGRGYETAESAAARGERGVPVERLLRDLRIGRIFDGSTEALRSFIADAVLSHHRAAADTTPDAPSLVEVPADARVGERPLAGHLLFVEQTAGRIAAPLTEFARRPEGELGIYQRHLGRLVDIGAELYAMSTACVYAAALGGTDDTPVRLADMFCRQARIRIAELFARLVSNTDDHDRALARAVLAGDFTWLEEGVIDPSIDGPWIAEPKPGTATGPDLRRRTVTSGVGTSPDLTECKGADDGR</sequence>
<dbReference type="Gene3D" id="2.40.110.10">
    <property type="entry name" value="Butyryl-CoA Dehydrogenase, subunit A, domain 2"/>
    <property type="match status" value="1"/>
</dbReference>
<feature type="domain" description="Acyl-CoA dehydrogenase/oxidase N-terminal" evidence="10">
    <location>
        <begin position="35"/>
        <end position="140"/>
    </location>
</feature>
<evidence type="ECO:0000313" key="11">
    <source>
        <dbReference type="EMBL" id="WTT23195.1"/>
    </source>
</evidence>
<dbReference type="AlphaFoldDB" id="A0AAU2AHP5"/>
<keyword evidence="5 6" id="KW-0560">Oxidoreductase</keyword>
<dbReference type="InterPro" id="IPR013786">
    <property type="entry name" value="AcylCoA_DH/ox_N"/>
</dbReference>
<evidence type="ECO:0000256" key="2">
    <source>
        <dbReference type="ARBA" id="ARBA00009347"/>
    </source>
</evidence>
<evidence type="ECO:0000259" key="8">
    <source>
        <dbReference type="Pfam" id="PF00441"/>
    </source>
</evidence>
<dbReference type="InterPro" id="IPR036250">
    <property type="entry name" value="AcylCo_DH-like_C"/>
</dbReference>
<name>A0AAU2AHP5_9ACTN</name>
<evidence type="ECO:0000259" key="10">
    <source>
        <dbReference type="Pfam" id="PF02771"/>
    </source>
</evidence>
<feature type="region of interest" description="Disordered" evidence="7">
    <location>
        <begin position="564"/>
        <end position="606"/>
    </location>
</feature>
<comment type="cofactor">
    <cofactor evidence="1 6">
        <name>FAD</name>
        <dbReference type="ChEBI" id="CHEBI:57692"/>
    </cofactor>
</comment>
<comment type="similarity">
    <text evidence="2 6">Belongs to the acyl-CoA dehydrogenase family.</text>
</comment>
<dbReference type="Pfam" id="PF02771">
    <property type="entry name" value="Acyl-CoA_dh_N"/>
    <property type="match status" value="1"/>
</dbReference>
<evidence type="ECO:0000256" key="1">
    <source>
        <dbReference type="ARBA" id="ARBA00001974"/>
    </source>
</evidence>
<dbReference type="SUPFAM" id="SSF56645">
    <property type="entry name" value="Acyl-CoA dehydrogenase NM domain-like"/>
    <property type="match status" value="1"/>
</dbReference>
<dbReference type="Pfam" id="PF02770">
    <property type="entry name" value="Acyl-CoA_dh_M"/>
    <property type="match status" value="1"/>
</dbReference>
<dbReference type="InterPro" id="IPR006091">
    <property type="entry name" value="Acyl-CoA_Oxase/DH_mid-dom"/>
</dbReference>
<evidence type="ECO:0000256" key="6">
    <source>
        <dbReference type="RuleBase" id="RU362125"/>
    </source>
</evidence>
<protein>
    <submittedName>
        <fullName evidence="11">Acyl-CoA dehydrogenase family protein</fullName>
    </submittedName>
</protein>
<dbReference type="GO" id="GO:0050660">
    <property type="term" value="F:flavin adenine dinucleotide binding"/>
    <property type="evidence" value="ECO:0007669"/>
    <property type="project" value="InterPro"/>
</dbReference>
<dbReference type="Gene3D" id="1.10.540.10">
    <property type="entry name" value="Acyl-CoA dehydrogenase/oxidase, N-terminal domain"/>
    <property type="match status" value="1"/>
</dbReference>